<comment type="caution">
    <text evidence="5">The sequence shown here is derived from an EMBL/GenBank/DDBJ whole genome shotgun (WGS) entry which is preliminary data.</text>
</comment>
<comment type="subcellular location">
    <subcellularLocation>
        <location evidence="1">Virion</location>
    </subcellularLocation>
</comment>
<dbReference type="EMBL" id="LAZR01041863">
    <property type="protein sequence ID" value="KKL10928.1"/>
    <property type="molecule type" value="Genomic_DNA"/>
</dbReference>
<dbReference type="InterPro" id="IPR054612">
    <property type="entry name" value="Phage_capsid-like_C"/>
</dbReference>
<evidence type="ECO:0000256" key="3">
    <source>
        <dbReference type="SAM" id="Phobius"/>
    </source>
</evidence>
<evidence type="ECO:0000256" key="1">
    <source>
        <dbReference type="ARBA" id="ARBA00004328"/>
    </source>
</evidence>
<reference evidence="5" key="1">
    <citation type="journal article" date="2015" name="Nature">
        <title>Complex archaea that bridge the gap between prokaryotes and eukaryotes.</title>
        <authorList>
            <person name="Spang A."/>
            <person name="Saw J.H."/>
            <person name="Jorgensen S.L."/>
            <person name="Zaremba-Niedzwiedzka K."/>
            <person name="Martijn J."/>
            <person name="Lind A.E."/>
            <person name="van Eijk R."/>
            <person name="Schleper C."/>
            <person name="Guy L."/>
            <person name="Ettema T.J."/>
        </authorList>
    </citation>
    <scope>NUCLEOTIDE SEQUENCE</scope>
</reference>
<dbReference type="SUPFAM" id="SSF56563">
    <property type="entry name" value="Major capsid protein gp5"/>
    <property type="match status" value="1"/>
</dbReference>
<evidence type="ECO:0000313" key="5">
    <source>
        <dbReference type="EMBL" id="KKL10928.1"/>
    </source>
</evidence>
<keyword evidence="2" id="KW-0946">Virion</keyword>
<feature type="domain" description="Phage capsid-like C-terminal" evidence="4">
    <location>
        <begin position="42"/>
        <end position="248"/>
    </location>
</feature>
<keyword evidence="3" id="KW-0472">Membrane</keyword>
<protein>
    <recommendedName>
        <fullName evidence="4">Phage capsid-like C-terminal domain-containing protein</fullName>
    </recommendedName>
</protein>
<evidence type="ECO:0000256" key="2">
    <source>
        <dbReference type="ARBA" id="ARBA00022844"/>
    </source>
</evidence>
<keyword evidence="3" id="KW-0812">Transmembrane</keyword>
<organism evidence="5">
    <name type="scientific">marine sediment metagenome</name>
    <dbReference type="NCBI Taxonomy" id="412755"/>
    <lineage>
        <taxon>unclassified sequences</taxon>
        <taxon>metagenomes</taxon>
        <taxon>ecological metagenomes</taxon>
    </lineage>
</organism>
<keyword evidence="3" id="KW-1133">Transmembrane helix</keyword>
<gene>
    <name evidence="5" type="ORF">LCGC14_2550920</name>
</gene>
<dbReference type="InterPro" id="IPR024455">
    <property type="entry name" value="Phage_capsid"/>
</dbReference>
<evidence type="ECO:0000259" key="4">
    <source>
        <dbReference type="Pfam" id="PF05065"/>
    </source>
</evidence>
<dbReference type="NCBIfam" id="TIGR01554">
    <property type="entry name" value="major_cap_HK97"/>
    <property type="match status" value="1"/>
</dbReference>
<feature type="transmembrane region" description="Helical" evidence="3">
    <location>
        <begin position="322"/>
        <end position="343"/>
    </location>
</feature>
<proteinExistence type="predicted"/>
<dbReference type="Pfam" id="PF05065">
    <property type="entry name" value="Phage_capsid"/>
    <property type="match status" value="1"/>
</dbReference>
<dbReference type="GO" id="GO:0044423">
    <property type="term" value="C:virion component"/>
    <property type="evidence" value="ECO:0007669"/>
    <property type="project" value="UniProtKB-KW"/>
</dbReference>
<dbReference type="AlphaFoldDB" id="A0A0F9DG04"/>
<accession>A0A0F9DG04</accession>
<name>A0A0F9DG04_9ZZZZ</name>
<sequence length="346" mass="37003">MGSFTKSLFKHIKGNSIILDSRDHLYNSKVFGGALEGTDSAGGYTVPSPLANFFIDRIAVRSWMRQLIRAVPIDSKTLDIPIMVSGNSVYFGSEGYSMVTEGGSDQSSSSMGKIVWDQLTITPKKFHALTGYSTELEEDSALNIAQITTDELLRGISEAEQLAVMQGSTTLFSWTAGDVRKAFGGIINSTPGTNAGTGAKWTPPTSDSVADNWINAGSSKLTTKDILELQAKLAEQNGILNTIMVNPTVGVRLNDPIEFEQFQTIDKIGGEAANQRGVVGRVYGADVIVCNDLPTGVAVYPVDGLTIFITGLALFPRRVLTISLTSALFIFMAGPTSALLVAVEAY</sequence>